<keyword evidence="1" id="KW-0472">Membrane</keyword>
<gene>
    <name evidence="2" type="ORF">JJQ60_10190</name>
</gene>
<proteinExistence type="predicted"/>
<reference evidence="2" key="1">
    <citation type="submission" date="2021-01" db="EMBL/GenBank/DDBJ databases">
        <authorList>
            <person name="Zhong Y.L."/>
        </authorList>
    </citation>
    <scope>NUCLEOTIDE SEQUENCE</scope>
    <source>
        <strain evidence="2">KCTC 23302</strain>
    </source>
</reference>
<evidence type="ECO:0000313" key="2">
    <source>
        <dbReference type="EMBL" id="MBL0683887.1"/>
    </source>
</evidence>
<keyword evidence="1" id="KW-1133">Transmembrane helix</keyword>
<name>A0A936ZT96_9FLAO</name>
<keyword evidence="3" id="KW-1185">Reference proteome</keyword>
<evidence type="ECO:0000313" key="3">
    <source>
        <dbReference type="Proteomes" id="UP000651057"/>
    </source>
</evidence>
<feature type="transmembrane region" description="Helical" evidence="1">
    <location>
        <begin position="6"/>
        <end position="24"/>
    </location>
</feature>
<accession>A0A936ZT96</accession>
<sequence>MDYEVIAVIIFFCCISGSILWLGFRSIKNNNIYYKKIDENLKDEYIIDPETGTRLTLEQLEKGYHEGVENDFGIVPETEIEKLYTEEEKKTERAFNYLKRNCTKLTFDNDQRNILEQTKILNQYNIYRYSNPFKLKNGEGVFLIVYVELGSSSDIPYSVGSYYAERQVMFWLPVNFDLGHYYFREKTSIEKLISKVKNTNDFKLAIYETFIFEKTKNTAQVKRILEKIEQYKNLEIEFINTNIFIKNLRYANIEDIHKIEELAKAISQL</sequence>
<comment type="caution">
    <text evidence="2">The sequence shown here is derived from an EMBL/GenBank/DDBJ whole genome shotgun (WGS) entry which is preliminary data.</text>
</comment>
<evidence type="ECO:0000256" key="1">
    <source>
        <dbReference type="SAM" id="Phobius"/>
    </source>
</evidence>
<dbReference type="Proteomes" id="UP000651057">
    <property type="component" value="Unassembled WGS sequence"/>
</dbReference>
<dbReference type="AlphaFoldDB" id="A0A936ZT96"/>
<protein>
    <submittedName>
        <fullName evidence="2">Uncharacterized protein</fullName>
    </submittedName>
</protein>
<dbReference type="RefSeq" id="WP_201919298.1">
    <property type="nucleotide sequence ID" value="NZ_BAABAX010000005.1"/>
</dbReference>
<keyword evidence="1" id="KW-0812">Transmembrane</keyword>
<organism evidence="2 3">
    <name type="scientific">Aquimarina mytili</name>
    <dbReference type="NCBI Taxonomy" id="874423"/>
    <lineage>
        <taxon>Bacteria</taxon>
        <taxon>Pseudomonadati</taxon>
        <taxon>Bacteroidota</taxon>
        <taxon>Flavobacteriia</taxon>
        <taxon>Flavobacteriales</taxon>
        <taxon>Flavobacteriaceae</taxon>
        <taxon>Aquimarina</taxon>
    </lineage>
</organism>
<dbReference type="EMBL" id="JAERQJ010000003">
    <property type="protein sequence ID" value="MBL0683887.1"/>
    <property type="molecule type" value="Genomic_DNA"/>
</dbReference>